<protein>
    <submittedName>
        <fullName evidence="1">Putative transcriptional regulator domain protein</fullName>
    </submittedName>
</protein>
<dbReference type="SUPFAM" id="SSF53850">
    <property type="entry name" value="Periplasmic binding protein-like II"/>
    <property type="match status" value="1"/>
</dbReference>
<proteinExistence type="predicted"/>
<sequence>MRILPDFDTPSRPMHLLFHADRRQTTKLRSFVDLVTRELGPENLLNSP</sequence>
<dbReference type="EMBL" id="CP013232">
    <property type="protein sequence ID" value="AMO95287.1"/>
    <property type="molecule type" value="Genomic_DNA"/>
</dbReference>
<organism evidence="1">
    <name type="scientific">Collimonas fungivorans</name>
    <dbReference type="NCBI Taxonomy" id="158899"/>
    <lineage>
        <taxon>Bacteria</taxon>
        <taxon>Pseudomonadati</taxon>
        <taxon>Pseudomonadota</taxon>
        <taxon>Betaproteobacteria</taxon>
        <taxon>Burkholderiales</taxon>
        <taxon>Oxalobacteraceae</taxon>
        <taxon>Collimonas</taxon>
    </lineage>
</organism>
<dbReference type="Proteomes" id="UP000072421">
    <property type="component" value="Chromosome"/>
</dbReference>
<dbReference type="AlphaFoldDB" id="A0A127PC31"/>
<gene>
    <name evidence="1" type="ORF">CFter6_2619</name>
</gene>
<evidence type="ECO:0000313" key="1">
    <source>
        <dbReference type="EMBL" id="AMO95287.1"/>
    </source>
</evidence>
<accession>A0A127PC31</accession>
<reference evidence="1 2" key="1">
    <citation type="submission" date="2015-11" db="EMBL/GenBank/DDBJ databases">
        <title>Exploring the genomic traits of fungus-feeding bacterial genus Collimonas.</title>
        <authorList>
            <person name="Song C."/>
            <person name="Schmidt R."/>
            <person name="de Jager V."/>
            <person name="Krzyzanowska D."/>
            <person name="Jongedijk E."/>
            <person name="Cankar K."/>
            <person name="Beekwilder J."/>
            <person name="van Veen A."/>
            <person name="de Boer W."/>
            <person name="van Veen J.A."/>
            <person name="Garbeva P."/>
        </authorList>
    </citation>
    <scope>NUCLEOTIDE SEQUENCE [LARGE SCALE GENOMIC DNA]</scope>
    <source>
        <strain evidence="1 2">Ter6</strain>
    </source>
</reference>
<name>A0A127PC31_9BURK</name>
<dbReference type="Gene3D" id="3.40.190.290">
    <property type="match status" value="1"/>
</dbReference>
<evidence type="ECO:0000313" key="2">
    <source>
        <dbReference type="Proteomes" id="UP000072421"/>
    </source>
</evidence>